<gene>
    <name evidence="3" type="ORF">IW256_006113</name>
</gene>
<keyword evidence="2" id="KW-1133">Transmembrane helix</keyword>
<feature type="transmembrane region" description="Helical" evidence="2">
    <location>
        <begin position="313"/>
        <end position="333"/>
    </location>
</feature>
<keyword evidence="2" id="KW-0472">Membrane</keyword>
<feature type="region of interest" description="Disordered" evidence="1">
    <location>
        <begin position="1"/>
        <end position="67"/>
    </location>
</feature>
<feature type="transmembrane region" description="Helical" evidence="2">
    <location>
        <begin position="522"/>
        <end position="541"/>
    </location>
</feature>
<evidence type="ECO:0000313" key="4">
    <source>
        <dbReference type="Proteomes" id="UP000614047"/>
    </source>
</evidence>
<protein>
    <recommendedName>
        <fullName evidence="5">Secreted protein</fullName>
    </recommendedName>
</protein>
<dbReference type="AlphaFoldDB" id="A0A931GMH0"/>
<dbReference type="Proteomes" id="UP000614047">
    <property type="component" value="Unassembled WGS sequence"/>
</dbReference>
<keyword evidence="4" id="KW-1185">Reference proteome</keyword>
<sequence>MSRSGSTPTPTPAPPAGAVPPPAPAPGRPPAPGVPPDPPSGTAPSGSPAGTGAPGAASAVRSRAGSMSVTRPGSLLATFARGHWLETVPGRIRLQAAVALAAVAALLTVLTLAIGNARDGVQTIGHDAGPQVVATGNLFFALSDMDAQVSDVLLIGRDHDLGIGHDESLRLYDERRREAGQALVQAAQLAGQDAERQRTVREVMAALGRYERLVGEALVLDRMAAHPAGEPPGPVVDAHRQATDLMRMELLPLAYNLTLDSGATVRQEYEDKQRAVQSGQVQVGLAGVVLLAVLVAVQVSLARGFRRTINPALALATVLTLALAVAGIAQLSAQSGHLRTAKEDGFDSMLTLSRARAISHSAFADESRYLLDPRRADTYEQTYFDKALSVLYIDAGDRPLNLETYYALLDRKVRSYVPGRDRVDFLGFYADQARKARTAAENRTLARTLAAYGAVIDNDRRMRELAARGDRAGAIELRMGRGNGGAISAFEDYDRALVQQAAVHRGVFDGAIAAADGGLRGWTVLPPAAALVIAGLVLAGLRPRLAEFR</sequence>
<evidence type="ECO:0008006" key="5">
    <source>
        <dbReference type="Google" id="ProtNLM"/>
    </source>
</evidence>
<dbReference type="EMBL" id="JADOUA010000001">
    <property type="protein sequence ID" value="MBG6092000.1"/>
    <property type="molecule type" value="Genomic_DNA"/>
</dbReference>
<accession>A0A931GMH0</accession>
<comment type="caution">
    <text evidence="3">The sequence shown here is derived from an EMBL/GenBank/DDBJ whole genome shotgun (WGS) entry which is preliminary data.</text>
</comment>
<name>A0A931GMH0_9ACTN</name>
<evidence type="ECO:0000256" key="2">
    <source>
        <dbReference type="SAM" id="Phobius"/>
    </source>
</evidence>
<evidence type="ECO:0000256" key="1">
    <source>
        <dbReference type="SAM" id="MobiDB-lite"/>
    </source>
</evidence>
<feature type="transmembrane region" description="Helical" evidence="2">
    <location>
        <begin position="281"/>
        <end position="301"/>
    </location>
</feature>
<organism evidence="3 4">
    <name type="scientific">Actinomadura viridis</name>
    <dbReference type="NCBI Taxonomy" id="58110"/>
    <lineage>
        <taxon>Bacteria</taxon>
        <taxon>Bacillati</taxon>
        <taxon>Actinomycetota</taxon>
        <taxon>Actinomycetes</taxon>
        <taxon>Streptosporangiales</taxon>
        <taxon>Thermomonosporaceae</taxon>
        <taxon>Actinomadura</taxon>
    </lineage>
</organism>
<keyword evidence="2" id="KW-0812">Transmembrane</keyword>
<proteinExistence type="predicted"/>
<feature type="compositionally biased region" description="Low complexity" evidence="1">
    <location>
        <begin position="42"/>
        <end position="67"/>
    </location>
</feature>
<dbReference type="RefSeq" id="WP_269217957.1">
    <property type="nucleotide sequence ID" value="NZ_BAABES010000002.1"/>
</dbReference>
<evidence type="ECO:0000313" key="3">
    <source>
        <dbReference type="EMBL" id="MBG6092000.1"/>
    </source>
</evidence>
<reference evidence="3" key="1">
    <citation type="submission" date="2020-11" db="EMBL/GenBank/DDBJ databases">
        <title>Sequencing the genomes of 1000 actinobacteria strains.</title>
        <authorList>
            <person name="Klenk H.-P."/>
        </authorList>
    </citation>
    <scope>NUCLEOTIDE SEQUENCE</scope>
    <source>
        <strain evidence="3">DSM 43175</strain>
    </source>
</reference>
<feature type="compositionally biased region" description="Pro residues" evidence="1">
    <location>
        <begin position="9"/>
        <end position="41"/>
    </location>
</feature>